<dbReference type="GO" id="GO:0022857">
    <property type="term" value="F:transmembrane transporter activity"/>
    <property type="evidence" value="ECO:0007669"/>
    <property type="project" value="InterPro"/>
</dbReference>
<feature type="transmembrane region" description="Helical" evidence="6">
    <location>
        <begin position="118"/>
        <end position="137"/>
    </location>
</feature>
<evidence type="ECO:0000256" key="6">
    <source>
        <dbReference type="SAM" id="Phobius"/>
    </source>
</evidence>
<feature type="transmembrane region" description="Helical" evidence="6">
    <location>
        <begin position="268"/>
        <end position="290"/>
    </location>
</feature>
<keyword evidence="3 6" id="KW-1133">Transmembrane helix</keyword>
<dbReference type="PANTHER" id="PTHR11360">
    <property type="entry name" value="MONOCARBOXYLATE TRANSPORTER"/>
    <property type="match status" value="1"/>
</dbReference>
<dbReference type="InterPro" id="IPR036259">
    <property type="entry name" value="MFS_trans_sf"/>
</dbReference>
<feature type="transmembrane region" description="Helical" evidence="6">
    <location>
        <begin position="390"/>
        <end position="411"/>
    </location>
</feature>
<dbReference type="InterPro" id="IPR050327">
    <property type="entry name" value="Proton-linked_MCT"/>
</dbReference>
<feature type="region of interest" description="Disordered" evidence="5">
    <location>
        <begin position="209"/>
        <end position="228"/>
    </location>
</feature>
<dbReference type="EMBL" id="CP035758">
    <property type="protein sequence ID" value="QBD83388.1"/>
    <property type="molecule type" value="Genomic_DNA"/>
</dbReference>
<feature type="transmembrane region" description="Helical" evidence="6">
    <location>
        <begin position="21"/>
        <end position="42"/>
    </location>
</feature>
<dbReference type="Gene3D" id="1.20.1250.20">
    <property type="entry name" value="MFS general substrate transporter like domains"/>
    <property type="match status" value="2"/>
</dbReference>
<gene>
    <name evidence="8" type="ORF">EPA93_06460</name>
</gene>
<proteinExistence type="predicted"/>
<feature type="transmembrane region" description="Helical" evidence="6">
    <location>
        <begin position="360"/>
        <end position="384"/>
    </location>
</feature>
<dbReference type="AlphaFoldDB" id="A0A4P6K4W6"/>
<evidence type="ECO:0000256" key="5">
    <source>
        <dbReference type="SAM" id="MobiDB-lite"/>
    </source>
</evidence>
<dbReference type="GO" id="GO:0005886">
    <property type="term" value="C:plasma membrane"/>
    <property type="evidence" value="ECO:0007669"/>
    <property type="project" value="UniProtKB-SubCell"/>
</dbReference>
<feature type="transmembrane region" description="Helical" evidence="6">
    <location>
        <begin position="89"/>
        <end position="112"/>
    </location>
</feature>
<evidence type="ECO:0000313" key="8">
    <source>
        <dbReference type="EMBL" id="QBD83388.1"/>
    </source>
</evidence>
<feature type="transmembrane region" description="Helical" evidence="6">
    <location>
        <begin position="178"/>
        <end position="198"/>
    </location>
</feature>
<feature type="transmembrane region" description="Helical" evidence="6">
    <location>
        <begin position="239"/>
        <end position="262"/>
    </location>
</feature>
<accession>A0A4P6K4W6</accession>
<keyword evidence="2 6" id="KW-0812">Transmembrane</keyword>
<feature type="transmembrane region" description="Helical" evidence="6">
    <location>
        <begin position="327"/>
        <end position="353"/>
    </location>
</feature>
<keyword evidence="9" id="KW-1185">Reference proteome</keyword>
<comment type="subcellular location">
    <subcellularLocation>
        <location evidence="1">Cell membrane</location>
        <topology evidence="1">Multi-pass membrane protein</topology>
    </subcellularLocation>
</comment>
<feature type="transmembrane region" description="Helical" evidence="6">
    <location>
        <begin position="302"/>
        <end position="321"/>
    </location>
</feature>
<feature type="domain" description="Major facilitator superfamily (MFS) profile" evidence="7">
    <location>
        <begin position="23"/>
        <end position="416"/>
    </location>
</feature>
<evidence type="ECO:0000256" key="1">
    <source>
        <dbReference type="ARBA" id="ARBA00004651"/>
    </source>
</evidence>
<dbReference type="Pfam" id="PF07690">
    <property type="entry name" value="MFS_1"/>
    <property type="match status" value="1"/>
</dbReference>
<evidence type="ECO:0000256" key="4">
    <source>
        <dbReference type="ARBA" id="ARBA00023136"/>
    </source>
</evidence>
<feature type="transmembrane region" description="Helical" evidence="6">
    <location>
        <begin position="62"/>
        <end position="82"/>
    </location>
</feature>
<dbReference type="PANTHER" id="PTHR11360:SF284">
    <property type="entry name" value="EG:103B4.3 PROTEIN-RELATED"/>
    <property type="match status" value="1"/>
</dbReference>
<dbReference type="InterPro" id="IPR011701">
    <property type="entry name" value="MFS"/>
</dbReference>
<evidence type="ECO:0000259" key="7">
    <source>
        <dbReference type="PROSITE" id="PS50850"/>
    </source>
</evidence>
<reference evidence="8 9" key="1">
    <citation type="submission" date="2019-01" db="EMBL/GenBank/DDBJ databases">
        <title>Ktedonosporobacter rubrisoli SCAWS-G2.</title>
        <authorList>
            <person name="Huang Y."/>
            <person name="Yan B."/>
        </authorList>
    </citation>
    <scope>NUCLEOTIDE SEQUENCE [LARGE SCALE GENOMIC DNA]</scope>
    <source>
        <strain evidence="8 9">SCAWS-G2</strain>
    </source>
</reference>
<dbReference type="SUPFAM" id="SSF103473">
    <property type="entry name" value="MFS general substrate transporter"/>
    <property type="match status" value="1"/>
</dbReference>
<dbReference type="OrthoDB" id="9793415at2"/>
<evidence type="ECO:0000256" key="2">
    <source>
        <dbReference type="ARBA" id="ARBA00022692"/>
    </source>
</evidence>
<name>A0A4P6K4W6_KTERU</name>
<keyword evidence="4 6" id="KW-0472">Membrane</keyword>
<organism evidence="8 9">
    <name type="scientific">Ktedonosporobacter rubrisoli</name>
    <dbReference type="NCBI Taxonomy" id="2509675"/>
    <lineage>
        <taxon>Bacteria</taxon>
        <taxon>Bacillati</taxon>
        <taxon>Chloroflexota</taxon>
        <taxon>Ktedonobacteria</taxon>
        <taxon>Ktedonobacterales</taxon>
        <taxon>Ktedonosporobacteraceae</taxon>
        <taxon>Ktedonosporobacter</taxon>
    </lineage>
</organism>
<evidence type="ECO:0000313" key="9">
    <source>
        <dbReference type="Proteomes" id="UP000290365"/>
    </source>
</evidence>
<dbReference type="InterPro" id="IPR020846">
    <property type="entry name" value="MFS_dom"/>
</dbReference>
<sequence length="418" mass="44269">MLKHVTSDIDATRPPARIFPGWLVVAGTFVVSLLGFGVAYTFSSFLPPLQQAFAATRGDVSLVFALSGFLYFCLGAISGPLADRLGPRWLAVGGMLCIGLGMLLTSQAQALWQVYVSYGLSVGLGVGFSYTPAIAAVQRWFVQKRGFAAGMAAAGIGIGTLIIPPLATWLIGTTGWRTTYIILGIITLLLGPVAALLLEHSPQRRGLLPDGASLSSERDTNAQQDGPTLGQALRSRTFWLLYISTFAAGLAAFTPFAHLAAYAHDHGLSAAFGATLIALIGVGSTAGRFLLGKAADRLGLRYSLMVMYFGMMVMFFWWLLAVNTWTLVVLALLFGVFYGGFAALAPALTAVYFNGRRFSSIIGVQFTGVGIGTLLGPSLAGLVYDLSHSYMVPILVSAAACLIATLCLFFIGNPSQPK</sequence>
<evidence type="ECO:0000256" key="3">
    <source>
        <dbReference type="ARBA" id="ARBA00022989"/>
    </source>
</evidence>
<feature type="transmembrane region" description="Helical" evidence="6">
    <location>
        <begin position="149"/>
        <end position="172"/>
    </location>
</feature>
<protein>
    <submittedName>
        <fullName evidence="8">MFS transporter</fullName>
    </submittedName>
</protein>
<dbReference type="Proteomes" id="UP000290365">
    <property type="component" value="Chromosome"/>
</dbReference>
<dbReference type="KEGG" id="kbs:EPA93_06460"/>
<dbReference type="PROSITE" id="PS50850">
    <property type="entry name" value="MFS"/>
    <property type="match status" value="1"/>
</dbReference>